<dbReference type="PROSITE" id="PS50127">
    <property type="entry name" value="UBC_2"/>
    <property type="match status" value="1"/>
</dbReference>
<dbReference type="Proteomes" id="UP000008177">
    <property type="component" value="Unplaced contigs"/>
</dbReference>
<dbReference type="EMBL" id="FQ790271">
    <property type="protein sequence ID" value="CCD44656.1"/>
    <property type="molecule type" value="Genomic_DNA"/>
</dbReference>
<dbReference type="Gene3D" id="3.10.110.10">
    <property type="entry name" value="Ubiquitin Conjugating Enzyme"/>
    <property type="match status" value="1"/>
</dbReference>
<protein>
    <recommendedName>
        <fullName evidence="1">UBC core domain-containing protein</fullName>
    </recommendedName>
</protein>
<evidence type="ECO:0000313" key="3">
    <source>
        <dbReference type="Proteomes" id="UP000008177"/>
    </source>
</evidence>
<dbReference type="OrthoDB" id="10069349at2759"/>
<proteinExistence type="predicted"/>
<dbReference type="InParanoid" id="G2XVY6"/>
<dbReference type="InterPro" id="IPR000608">
    <property type="entry name" value="UBC"/>
</dbReference>
<accession>G2XVY6</accession>
<evidence type="ECO:0000313" key="2">
    <source>
        <dbReference type="EMBL" id="CCD44656.1"/>
    </source>
</evidence>
<dbReference type="HOGENOM" id="CLU_2670773_0_0_1"/>
<organism evidence="2 3">
    <name type="scientific">Botryotinia fuckeliana (strain T4)</name>
    <name type="common">Noble rot fungus</name>
    <name type="synonym">Botrytis cinerea</name>
    <dbReference type="NCBI Taxonomy" id="999810"/>
    <lineage>
        <taxon>Eukaryota</taxon>
        <taxon>Fungi</taxon>
        <taxon>Dikarya</taxon>
        <taxon>Ascomycota</taxon>
        <taxon>Pezizomycotina</taxon>
        <taxon>Leotiomycetes</taxon>
        <taxon>Helotiales</taxon>
        <taxon>Sclerotiniaceae</taxon>
        <taxon>Botrytis</taxon>
    </lineage>
</organism>
<dbReference type="SUPFAM" id="SSF54495">
    <property type="entry name" value="UBC-like"/>
    <property type="match status" value="1"/>
</dbReference>
<reference evidence="3" key="1">
    <citation type="journal article" date="2011" name="PLoS Genet.">
        <title>Genomic analysis of the necrotrophic fungal pathogens Sclerotinia sclerotiorum and Botrytis cinerea.</title>
        <authorList>
            <person name="Amselem J."/>
            <person name="Cuomo C.A."/>
            <person name="van Kan J.A."/>
            <person name="Viaud M."/>
            <person name="Benito E.P."/>
            <person name="Couloux A."/>
            <person name="Coutinho P.M."/>
            <person name="de Vries R.P."/>
            <person name="Dyer P.S."/>
            <person name="Fillinger S."/>
            <person name="Fournier E."/>
            <person name="Gout L."/>
            <person name="Hahn M."/>
            <person name="Kohn L."/>
            <person name="Lapalu N."/>
            <person name="Plummer K.M."/>
            <person name="Pradier J.M."/>
            <person name="Quevillon E."/>
            <person name="Sharon A."/>
            <person name="Simon A."/>
            <person name="ten Have A."/>
            <person name="Tudzynski B."/>
            <person name="Tudzynski P."/>
            <person name="Wincker P."/>
            <person name="Andrew M."/>
            <person name="Anthouard V."/>
            <person name="Beever R.E."/>
            <person name="Beffa R."/>
            <person name="Benoit I."/>
            <person name="Bouzid O."/>
            <person name="Brault B."/>
            <person name="Chen Z."/>
            <person name="Choquer M."/>
            <person name="Collemare J."/>
            <person name="Cotton P."/>
            <person name="Danchin E.G."/>
            <person name="Da Silva C."/>
            <person name="Gautier A."/>
            <person name="Giraud C."/>
            <person name="Giraud T."/>
            <person name="Gonzalez C."/>
            <person name="Grossetete S."/>
            <person name="Guldener U."/>
            <person name="Henrissat B."/>
            <person name="Howlett B.J."/>
            <person name="Kodira C."/>
            <person name="Kretschmer M."/>
            <person name="Lappartient A."/>
            <person name="Leroch M."/>
            <person name="Levis C."/>
            <person name="Mauceli E."/>
            <person name="Neuveglise C."/>
            <person name="Oeser B."/>
            <person name="Pearson M."/>
            <person name="Poulain J."/>
            <person name="Poussereau N."/>
            <person name="Quesneville H."/>
            <person name="Rascle C."/>
            <person name="Schumacher J."/>
            <person name="Segurens B."/>
            <person name="Sexton A."/>
            <person name="Silva E."/>
            <person name="Sirven C."/>
            <person name="Soanes D.M."/>
            <person name="Talbot N.J."/>
            <person name="Templeton M."/>
            <person name="Yandava C."/>
            <person name="Yarden O."/>
            <person name="Zeng Q."/>
            <person name="Rollins J.A."/>
            <person name="Lebrun M.H."/>
            <person name="Dickman M."/>
        </authorList>
    </citation>
    <scope>NUCLEOTIDE SEQUENCE [LARGE SCALE GENOMIC DNA]</scope>
    <source>
        <strain evidence="3">T4</strain>
    </source>
</reference>
<dbReference type="STRING" id="999810.G2XVY6"/>
<sequence length="75" mass="8444">MRLMVANPNASMDIYVSEVDMAFWKIVMSGPTSTAYSEGTFALFVHMTDTYPQKTPAVRFITPYGKICHEIFDDG</sequence>
<dbReference type="AlphaFoldDB" id="G2XVY6"/>
<evidence type="ECO:0000259" key="1">
    <source>
        <dbReference type="PROSITE" id="PS50127"/>
    </source>
</evidence>
<gene>
    <name evidence="2" type="ORF">BofuT4_uP055570.1</name>
</gene>
<feature type="domain" description="UBC core" evidence="1">
    <location>
        <begin position="1"/>
        <end position="75"/>
    </location>
</feature>
<dbReference type="InterPro" id="IPR016135">
    <property type="entry name" value="UBQ-conjugating_enzyme/RWD"/>
</dbReference>
<name>G2XVY6_BOTF4</name>
<dbReference type="Pfam" id="PF00179">
    <property type="entry name" value="UQ_con"/>
    <property type="match status" value="1"/>
</dbReference>